<proteinExistence type="predicted"/>
<dbReference type="Proteomes" id="UP000078541">
    <property type="component" value="Unassembled WGS sequence"/>
</dbReference>
<sequence>MAYRHWSCLYHVNGLCWRFTKSTKYPRWYSQLPKVRLASRSQRAFSTRKWEVGLAVLRPTCPLSPLYISSFLLLEQAICHSRYPYGNKSSQIFNCRFKSKICDLDSLISVYSNNLYFTLYFL</sequence>
<name>A0A195FCR3_9HYME</name>
<dbReference type="EMBL" id="KQ981673">
    <property type="protein sequence ID" value="KYN38198.1"/>
    <property type="molecule type" value="Genomic_DNA"/>
</dbReference>
<protein>
    <submittedName>
        <fullName evidence="1">Uncharacterized protein</fullName>
    </submittedName>
</protein>
<accession>A0A195FCR3</accession>
<evidence type="ECO:0000313" key="2">
    <source>
        <dbReference type="Proteomes" id="UP000078541"/>
    </source>
</evidence>
<dbReference type="AlphaFoldDB" id="A0A195FCR3"/>
<keyword evidence="2" id="KW-1185">Reference proteome</keyword>
<gene>
    <name evidence="1" type="ORF">ALC56_07238</name>
</gene>
<organism evidence="1 2">
    <name type="scientific">Trachymyrmex septentrionalis</name>
    <dbReference type="NCBI Taxonomy" id="34720"/>
    <lineage>
        <taxon>Eukaryota</taxon>
        <taxon>Metazoa</taxon>
        <taxon>Ecdysozoa</taxon>
        <taxon>Arthropoda</taxon>
        <taxon>Hexapoda</taxon>
        <taxon>Insecta</taxon>
        <taxon>Pterygota</taxon>
        <taxon>Neoptera</taxon>
        <taxon>Endopterygota</taxon>
        <taxon>Hymenoptera</taxon>
        <taxon>Apocrita</taxon>
        <taxon>Aculeata</taxon>
        <taxon>Formicoidea</taxon>
        <taxon>Formicidae</taxon>
        <taxon>Myrmicinae</taxon>
        <taxon>Trachymyrmex</taxon>
    </lineage>
</organism>
<reference evidence="1 2" key="1">
    <citation type="submission" date="2016-03" db="EMBL/GenBank/DDBJ databases">
        <title>Trachymyrmex septentrionalis WGS genome.</title>
        <authorList>
            <person name="Nygaard S."/>
            <person name="Hu H."/>
            <person name="Boomsma J."/>
            <person name="Zhang G."/>
        </authorList>
    </citation>
    <scope>NUCLEOTIDE SEQUENCE [LARGE SCALE GENOMIC DNA]</scope>
    <source>
        <strain evidence="1">Tsep2-gDNA-1</strain>
        <tissue evidence="1">Whole body</tissue>
    </source>
</reference>
<evidence type="ECO:0000313" key="1">
    <source>
        <dbReference type="EMBL" id="KYN38198.1"/>
    </source>
</evidence>